<dbReference type="InterPro" id="IPR058625">
    <property type="entry name" value="MdtA-like_BSH"/>
</dbReference>
<dbReference type="AlphaFoldDB" id="A0A139BR92"/>
<comment type="similarity">
    <text evidence="1">Belongs to the membrane fusion protein (MFP) (TC 8.A.1) family.</text>
</comment>
<dbReference type="InterPro" id="IPR006143">
    <property type="entry name" value="RND_pump_MFP"/>
</dbReference>
<accession>A0A139BR92</accession>
<comment type="caution">
    <text evidence="4">The sequence shown here is derived from an EMBL/GenBank/DDBJ whole genome shotgun (WGS) entry which is preliminary data.</text>
</comment>
<dbReference type="Proteomes" id="UP000070578">
    <property type="component" value="Unassembled WGS sequence"/>
</dbReference>
<protein>
    <submittedName>
        <fullName evidence="4">Acriflavin resistance protein E probable RND efflux membrane fusion protein</fullName>
    </submittedName>
</protein>
<dbReference type="SUPFAM" id="SSF111369">
    <property type="entry name" value="HlyD-like secretion proteins"/>
    <property type="match status" value="1"/>
</dbReference>
<feature type="domain" description="CusB-like beta-barrel" evidence="3">
    <location>
        <begin position="195"/>
        <end position="271"/>
    </location>
</feature>
<evidence type="ECO:0000256" key="1">
    <source>
        <dbReference type="ARBA" id="ARBA00009477"/>
    </source>
</evidence>
<gene>
    <name evidence="4" type="ORF">AWT59_2554</name>
</gene>
<name>A0A139BR92_9PROT</name>
<dbReference type="InterPro" id="IPR058792">
    <property type="entry name" value="Beta-barrel_RND_2"/>
</dbReference>
<dbReference type="GO" id="GO:1990281">
    <property type="term" value="C:efflux pump complex"/>
    <property type="evidence" value="ECO:0007669"/>
    <property type="project" value="TreeGrafter"/>
</dbReference>
<evidence type="ECO:0000259" key="2">
    <source>
        <dbReference type="Pfam" id="PF25917"/>
    </source>
</evidence>
<dbReference type="Pfam" id="PF25954">
    <property type="entry name" value="Beta-barrel_RND_2"/>
    <property type="match status" value="1"/>
</dbReference>
<dbReference type="Pfam" id="PF25917">
    <property type="entry name" value="BSH_RND"/>
    <property type="match status" value="1"/>
</dbReference>
<organism evidence="4 5">
    <name type="scientific">Candidatus Gallionella acididurans</name>
    <dbReference type="NCBI Taxonomy" id="1796491"/>
    <lineage>
        <taxon>Bacteria</taxon>
        <taxon>Pseudomonadati</taxon>
        <taxon>Pseudomonadota</taxon>
        <taxon>Betaproteobacteria</taxon>
        <taxon>Nitrosomonadales</taxon>
        <taxon>Gallionellaceae</taxon>
        <taxon>Gallionella</taxon>
    </lineage>
</organism>
<dbReference type="Gene3D" id="2.40.30.170">
    <property type="match status" value="1"/>
</dbReference>
<evidence type="ECO:0000259" key="3">
    <source>
        <dbReference type="Pfam" id="PF25954"/>
    </source>
</evidence>
<evidence type="ECO:0000313" key="4">
    <source>
        <dbReference type="EMBL" id="KXS31323.1"/>
    </source>
</evidence>
<sequence length="372" mass="39946">MIIMLVLAGVVFGGIFGFQAFKGSMMKKYMSSMGSAPQIVSTMSVGYQDWQPQLEAVGSLRAVNGAEVSPEVSGTVAALHFKQGEDVKKGKVLVELIADNDIARLHSLQAASALAKITYERDKQQLEFKAISQQAVDVDKANLMQAAAAVSEQQALVNKKFIPALFSGRIGITQVSVGQYLNAGTPVVSLQALDPVYLDFSVPQQNISMISTGQDISARTDSYPDEVFAGKIAVINPEVDGGTLNVKVRAELKNPKHKLLPGMYATVDIATGKTQRYITLPQTAITYNPYGNIVYLVEAQGTDDKGKPKFIAKQVFVTTGDKRGDQVAVLKGIKEGDTVVTTGQVKLHNGSLISVNNDIQPSNEADPKPKDD</sequence>
<dbReference type="PANTHER" id="PTHR30469">
    <property type="entry name" value="MULTIDRUG RESISTANCE PROTEIN MDTA"/>
    <property type="match status" value="1"/>
</dbReference>
<dbReference type="PANTHER" id="PTHR30469:SF11">
    <property type="entry name" value="BLL4320 PROTEIN"/>
    <property type="match status" value="1"/>
</dbReference>
<reference evidence="4 5" key="2">
    <citation type="submission" date="2016-03" db="EMBL/GenBank/DDBJ databases">
        <title>New uncultured bacterium of the family Gallionellaceae from acid mine drainage: description and reconstruction of genome based on metagenomic analysis of microbial community.</title>
        <authorList>
            <person name="Kadnikov V."/>
            <person name="Ivasenko D."/>
            <person name="Beletsky A."/>
            <person name="Mardanov A."/>
            <person name="Danilova E."/>
            <person name="Pimenov N."/>
            <person name="Karnachuk O."/>
            <person name="Ravin N."/>
        </authorList>
    </citation>
    <scope>NUCLEOTIDE SEQUENCE [LARGE SCALE GENOMIC DNA]</scope>
    <source>
        <strain evidence="4">ShG14-8</strain>
    </source>
</reference>
<dbReference type="Gene3D" id="1.10.287.470">
    <property type="entry name" value="Helix hairpin bin"/>
    <property type="match status" value="1"/>
</dbReference>
<dbReference type="GO" id="GO:0015562">
    <property type="term" value="F:efflux transmembrane transporter activity"/>
    <property type="evidence" value="ECO:0007669"/>
    <property type="project" value="TreeGrafter"/>
</dbReference>
<dbReference type="FunFam" id="2.40.30.170:FF:000010">
    <property type="entry name" value="Efflux RND transporter periplasmic adaptor subunit"/>
    <property type="match status" value="1"/>
</dbReference>
<dbReference type="Gene3D" id="2.40.420.20">
    <property type="match status" value="1"/>
</dbReference>
<evidence type="ECO:0000313" key="5">
    <source>
        <dbReference type="Proteomes" id="UP000070578"/>
    </source>
</evidence>
<dbReference type="EMBL" id="LSLI01000082">
    <property type="protein sequence ID" value="KXS31323.1"/>
    <property type="molecule type" value="Genomic_DNA"/>
</dbReference>
<proteinExistence type="inferred from homology"/>
<dbReference type="Gene3D" id="2.40.50.100">
    <property type="match status" value="1"/>
</dbReference>
<dbReference type="NCBIfam" id="TIGR01730">
    <property type="entry name" value="RND_mfp"/>
    <property type="match status" value="1"/>
</dbReference>
<reference evidence="4 5" key="1">
    <citation type="submission" date="2016-02" db="EMBL/GenBank/DDBJ databases">
        <authorList>
            <person name="Wen L."/>
            <person name="He K."/>
            <person name="Yang H."/>
        </authorList>
    </citation>
    <scope>NUCLEOTIDE SEQUENCE [LARGE SCALE GENOMIC DNA]</scope>
    <source>
        <strain evidence="4">ShG14-8</strain>
    </source>
</reference>
<feature type="domain" description="Multidrug resistance protein MdtA-like barrel-sandwich hybrid" evidence="2">
    <location>
        <begin position="65"/>
        <end position="186"/>
    </location>
</feature>